<feature type="region of interest" description="Disordered" evidence="12">
    <location>
        <begin position="258"/>
        <end position="336"/>
    </location>
</feature>
<feature type="domain" description="SCAN box" evidence="14">
    <location>
        <begin position="162"/>
        <end position="240"/>
    </location>
</feature>
<evidence type="ECO:0000313" key="15">
    <source>
        <dbReference type="Proteomes" id="UP000695026"/>
    </source>
</evidence>
<evidence type="ECO:0000256" key="11">
    <source>
        <dbReference type="PROSITE-ProRule" id="PRU00042"/>
    </source>
</evidence>
<dbReference type="PROSITE" id="PS50804">
    <property type="entry name" value="SCAN_BOX"/>
    <property type="match status" value="1"/>
</dbReference>
<dbReference type="KEGG" id="pbi:103052342"/>
<proteinExistence type="inferred from homology"/>
<dbReference type="SUPFAM" id="SSF47353">
    <property type="entry name" value="Retrovirus capsid dimerization domain-like"/>
    <property type="match status" value="1"/>
</dbReference>
<evidence type="ECO:0000256" key="12">
    <source>
        <dbReference type="SAM" id="MobiDB-lite"/>
    </source>
</evidence>
<dbReference type="CDD" id="cd07936">
    <property type="entry name" value="SCAN"/>
    <property type="match status" value="1"/>
</dbReference>
<evidence type="ECO:0000256" key="1">
    <source>
        <dbReference type="ARBA" id="ARBA00004123"/>
    </source>
</evidence>
<evidence type="ECO:0000256" key="10">
    <source>
        <dbReference type="ARBA" id="ARBA00023242"/>
    </source>
</evidence>
<feature type="domain" description="C2H2-type" evidence="13">
    <location>
        <begin position="516"/>
        <end position="538"/>
    </location>
</feature>
<dbReference type="GO" id="GO:0008270">
    <property type="term" value="F:zinc ion binding"/>
    <property type="evidence" value="ECO:0007669"/>
    <property type="project" value="UniProtKB-KW"/>
</dbReference>
<keyword evidence="15" id="KW-1185">Reference proteome</keyword>
<keyword evidence="10" id="KW-0539">Nucleus</keyword>
<evidence type="ECO:0000259" key="14">
    <source>
        <dbReference type="PROSITE" id="PS50804"/>
    </source>
</evidence>
<dbReference type="SMART" id="SM00355">
    <property type="entry name" value="ZnF_C2H2"/>
    <property type="match status" value="6"/>
</dbReference>
<feature type="region of interest" description="Disordered" evidence="12">
    <location>
        <begin position="27"/>
        <end position="48"/>
    </location>
</feature>
<dbReference type="SMART" id="SM00431">
    <property type="entry name" value="SCAN"/>
    <property type="match status" value="1"/>
</dbReference>
<dbReference type="Gene3D" id="3.30.160.60">
    <property type="entry name" value="Classic Zinc Finger"/>
    <property type="match status" value="5"/>
</dbReference>
<dbReference type="InterPro" id="IPR038269">
    <property type="entry name" value="SCAN_sf"/>
</dbReference>
<feature type="compositionally biased region" description="Basic and acidic residues" evidence="12">
    <location>
        <begin position="36"/>
        <end position="48"/>
    </location>
</feature>
<dbReference type="GO" id="GO:0005634">
    <property type="term" value="C:nucleus"/>
    <property type="evidence" value="ECO:0007669"/>
    <property type="project" value="UniProtKB-SubCell"/>
</dbReference>
<dbReference type="PANTHER" id="PTHR23234">
    <property type="entry name" value="ZNF44 PROTEIN"/>
    <property type="match status" value="1"/>
</dbReference>
<protein>
    <submittedName>
        <fullName evidence="16">Zinc finger protein with KRAB and SCAN domains 1-like</fullName>
    </submittedName>
</protein>
<feature type="compositionally biased region" description="Basic and acidic residues" evidence="12">
    <location>
        <begin position="320"/>
        <end position="336"/>
    </location>
</feature>
<dbReference type="Proteomes" id="UP000695026">
    <property type="component" value="Unplaced"/>
</dbReference>
<keyword evidence="8" id="KW-0238">DNA-binding</keyword>
<dbReference type="Pfam" id="PF02023">
    <property type="entry name" value="SCAN"/>
    <property type="match status" value="1"/>
</dbReference>
<dbReference type="PROSITE" id="PS00028">
    <property type="entry name" value="ZINC_FINGER_C2H2_1"/>
    <property type="match status" value="5"/>
</dbReference>
<dbReference type="PANTHER" id="PTHR23234:SF10">
    <property type="entry name" value="RIKEN CDNA 6720489N17 GENE-RELATED"/>
    <property type="match status" value="1"/>
</dbReference>
<keyword evidence="9" id="KW-0804">Transcription</keyword>
<dbReference type="FunFam" id="3.30.160.60:FF:001480">
    <property type="entry name" value="Si:cabz01071911.3"/>
    <property type="match status" value="1"/>
</dbReference>
<feature type="domain" description="C2H2-type" evidence="13">
    <location>
        <begin position="460"/>
        <end position="487"/>
    </location>
</feature>
<keyword evidence="3" id="KW-0479">Metal-binding</keyword>
<dbReference type="OrthoDB" id="8930638at2759"/>
<evidence type="ECO:0000313" key="16">
    <source>
        <dbReference type="RefSeq" id="XP_007444062.1"/>
    </source>
</evidence>
<organism evidence="15 16">
    <name type="scientific">Python bivittatus</name>
    <name type="common">Burmese python</name>
    <name type="synonym">Python molurus bivittatus</name>
    <dbReference type="NCBI Taxonomy" id="176946"/>
    <lineage>
        <taxon>Eukaryota</taxon>
        <taxon>Metazoa</taxon>
        <taxon>Chordata</taxon>
        <taxon>Craniata</taxon>
        <taxon>Vertebrata</taxon>
        <taxon>Euteleostomi</taxon>
        <taxon>Lepidosauria</taxon>
        <taxon>Squamata</taxon>
        <taxon>Bifurcata</taxon>
        <taxon>Unidentata</taxon>
        <taxon>Episquamata</taxon>
        <taxon>Toxicofera</taxon>
        <taxon>Serpentes</taxon>
        <taxon>Henophidia</taxon>
        <taxon>Pythonidae</taxon>
        <taxon>Python</taxon>
    </lineage>
</organism>
<name>A0A9F2REU5_PYTBI</name>
<evidence type="ECO:0000256" key="9">
    <source>
        <dbReference type="ARBA" id="ARBA00023163"/>
    </source>
</evidence>
<dbReference type="SUPFAM" id="SSF57667">
    <property type="entry name" value="beta-beta-alpha zinc fingers"/>
    <property type="match status" value="3"/>
</dbReference>
<dbReference type="GO" id="GO:0003677">
    <property type="term" value="F:DNA binding"/>
    <property type="evidence" value="ECO:0007669"/>
    <property type="project" value="UniProtKB-KW"/>
</dbReference>
<gene>
    <name evidence="16" type="primary">LOC103052342</name>
</gene>
<reference evidence="16" key="1">
    <citation type="submission" date="2025-08" db="UniProtKB">
        <authorList>
            <consortium name="RefSeq"/>
        </authorList>
    </citation>
    <scope>IDENTIFICATION</scope>
    <source>
        <tissue evidence="16">Liver</tissue>
    </source>
</reference>
<feature type="domain" description="C2H2-type" evidence="13">
    <location>
        <begin position="389"/>
        <end position="416"/>
    </location>
</feature>
<dbReference type="RefSeq" id="XP_007444062.1">
    <property type="nucleotide sequence ID" value="XM_007444000.3"/>
</dbReference>
<comment type="subcellular location">
    <subcellularLocation>
        <location evidence="1">Nucleus</location>
    </subcellularLocation>
</comment>
<keyword evidence="6" id="KW-0862">Zinc</keyword>
<dbReference type="FunFam" id="3.30.160.60:FF:000088">
    <property type="entry name" value="Zinc finger and SCAN domain containing 2"/>
    <property type="match status" value="1"/>
</dbReference>
<keyword evidence="7" id="KW-0805">Transcription regulation</keyword>
<keyword evidence="4" id="KW-0677">Repeat</keyword>
<dbReference type="FunFam" id="1.10.4020.10:FF:000001">
    <property type="entry name" value="zinc finger protein 263 isoform X1"/>
    <property type="match status" value="1"/>
</dbReference>
<evidence type="ECO:0000256" key="5">
    <source>
        <dbReference type="ARBA" id="ARBA00022771"/>
    </source>
</evidence>
<keyword evidence="5 11" id="KW-0863">Zinc-finger</keyword>
<dbReference type="OMA" id="HATEDSF"/>
<evidence type="ECO:0000256" key="4">
    <source>
        <dbReference type="ARBA" id="ARBA00022737"/>
    </source>
</evidence>
<dbReference type="InterPro" id="IPR036236">
    <property type="entry name" value="Znf_C2H2_sf"/>
</dbReference>
<dbReference type="PROSITE" id="PS50157">
    <property type="entry name" value="ZINC_FINGER_C2H2_2"/>
    <property type="match status" value="5"/>
</dbReference>
<dbReference type="Gene3D" id="1.10.4020.10">
    <property type="entry name" value="DNA breaking-rejoining enzymes"/>
    <property type="match status" value="1"/>
</dbReference>
<dbReference type="Pfam" id="PF00096">
    <property type="entry name" value="zf-C2H2"/>
    <property type="match status" value="4"/>
</dbReference>
<dbReference type="FunFam" id="3.30.160.60:FF:000755">
    <property type="entry name" value="zinc finger protein 174"/>
    <property type="match status" value="1"/>
</dbReference>
<evidence type="ECO:0000256" key="6">
    <source>
        <dbReference type="ARBA" id="ARBA00022833"/>
    </source>
</evidence>
<dbReference type="FunFam" id="3.30.160.60:FF:000045">
    <property type="entry name" value="ZFP69 zinc finger protein B"/>
    <property type="match status" value="1"/>
</dbReference>
<evidence type="ECO:0000259" key="13">
    <source>
        <dbReference type="PROSITE" id="PS50157"/>
    </source>
</evidence>
<dbReference type="InterPro" id="IPR013087">
    <property type="entry name" value="Znf_C2H2_type"/>
</dbReference>
<dbReference type="InterPro" id="IPR050758">
    <property type="entry name" value="Znf_C2H2-type"/>
</dbReference>
<sequence>MAVTHKAEATKSLLKENVDPEVKMEVQCSSGLQPGEGRKREDLPETGKIKQEFIHHVKQEPDEGPSRNWDAQLQEFLKTLQAPDSGGESPPLAWADPKATQVLSQRMRDASNCPRGVWLAQAQPPLAAEAQRDYESSREAACSRKGQKGAVSGPGARLEKQRQHFRQLCYQEAEGPRELCRHLQELCHEWLKPEKHTKDQILDLVTLEQFLAVLPSDMQSWLRENAPRTCAQAVSLAEDFLVGQQEVKGWSKQIMGMLEGKSGQSPRGKQGLSDMVKAQLSRQAEEEADGEESSLVNGWPERQRTSLRSARGNYFLAPGKPDRSGHRAEKQDRNENEMGMDRLVGSQGGFQAANESPFLNTVGKYDPEGLSQSSHLVACDNTDPEEKRYKCWHCSQTFSSSSDLLTHERTHVDEKLYICSHCGERERIRAGQFSHICSHCGNNFGWIPQGGLSADKEKYFMCSECGKRYSRRSDCLKHQKTHTGEKLYKCSACGENFATYSSLKVHRKIHRGQNAYKCLHCGKCFMWSSRLLLHERIHRAMCSYCGKSFGRKSELFEHERTHNTAE</sequence>
<dbReference type="InterPro" id="IPR003309">
    <property type="entry name" value="SCAN_dom"/>
</dbReference>
<comment type="similarity">
    <text evidence="2">Belongs to the krueppel C2H2-type zinc-finger protein family.</text>
</comment>
<evidence type="ECO:0000256" key="3">
    <source>
        <dbReference type="ARBA" id="ARBA00022723"/>
    </source>
</evidence>
<feature type="domain" description="C2H2-type" evidence="13">
    <location>
        <begin position="488"/>
        <end position="515"/>
    </location>
</feature>
<evidence type="ECO:0000256" key="8">
    <source>
        <dbReference type="ARBA" id="ARBA00023125"/>
    </source>
</evidence>
<evidence type="ECO:0000256" key="2">
    <source>
        <dbReference type="ARBA" id="ARBA00006991"/>
    </source>
</evidence>
<evidence type="ECO:0000256" key="7">
    <source>
        <dbReference type="ARBA" id="ARBA00023015"/>
    </source>
</evidence>
<feature type="domain" description="C2H2-type" evidence="13">
    <location>
        <begin position="540"/>
        <end position="566"/>
    </location>
</feature>
<dbReference type="AlphaFoldDB" id="A0A9F2REU5"/>
<dbReference type="GeneID" id="103052342"/>
<accession>A0A9F2REU5</accession>
<dbReference type="FunFam" id="3.30.160.60:FF:000038">
    <property type="entry name" value="Zinc finger protein 624"/>
    <property type="match status" value="1"/>
</dbReference>